<evidence type="ECO:0000256" key="8">
    <source>
        <dbReference type="HAMAP-Rule" id="MF_00316"/>
    </source>
</evidence>
<comment type="subcellular location">
    <subcellularLocation>
        <location evidence="8">Cytoplasm</location>
    </subcellularLocation>
</comment>
<dbReference type="SUPFAM" id="SSF53448">
    <property type="entry name" value="Nucleotide-diphospho-sugar transferases"/>
    <property type="match status" value="1"/>
</dbReference>
<dbReference type="HAMAP" id="MF_00316">
    <property type="entry name" value="MobA"/>
    <property type="match status" value="1"/>
</dbReference>
<keyword evidence="5 8" id="KW-0460">Magnesium</keyword>
<dbReference type="AlphaFoldDB" id="A0A926F0R4"/>
<comment type="cofactor">
    <cofactor evidence="8">
        <name>Mg(2+)</name>
        <dbReference type="ChEBI" id="CHEBI:18420"/>
    </cofactor>
</comment>
<comment type="domain">
    <text evidence="8">The N-terminal domain determines nucleotide recognition and specific binding, while the C-terminal domain determines the specific binding to the target protein.</text>
</comment>
<dbReference type="Gene3D" id="3.90.550.10">
    <property type="entry name" value="Spore Coat Polysaccharide Biosynthesis Protein SpsA, Chain A"/>
    <property type="match status" value="1"/>
</dbReference>
<keyword evidence="4 8" id="KW-0547">Nucleotide-binding</keyword>
<keyword evidence="1 8" id="KW-0963">Cytoplasm</keyword>
<keyword evidence="2 8" id="KW-0808">Transferase</keyword>
<comment type="caution">
    <text evidence="8">Lacks conserved residue(s) required for the propagation of feature annotation.</text>
</comment>
<keyword evidence="3 8" id="KW-0479">Metal-binding</keyword>
<gene>
    <name evidence="8" type="primary">mobA</name>
    <name evidence="10" type="ORF">H8689_07655</name>
</gene>
<dbReference type="Pfam" id="PF12804">
    <property type="entry name" value="NTP_transf_3"/>
    <property type="match status" value="1"/>
</dbReference>
<dbReference type="GO" id="GO:0046872">
    <property type="term" value="F:metal ion binding"/>
    <property type="evidence" value="ECO:0007669"/>
    <property type="project" value="UniProtKB-KW"/>
</dbReference>
<comment type="caution">
    <text evidence="10">The sequence shown here is derived from an EMBL/GenBank/DDBJ whole genome shotgun (WGS) entry which is preliminary data.</text>
</comment>
<evidence type="ECO:0000313" key="10">
    <source>
        <dbReference type="EMBL" id="MBC8590987.1"/>
    </source>
</evidence>
<dbReference type="GO" id="GO:0061603">
    <property type="term" value="F:molybdenum cofactor guanylyltransferase activity"/>
    <property type="evidence" value="ECO:0007669"/>
    <property type="project" value="UniProtKB-EC"/>
</dbReference>
<evidence type="ECO:0000256" key="5">
    <source>
        <dbReference type="ARBA" id="ARBA00022842"/>
    </source>
</evidence>
<reference evidence="10 11" key="1">
    <citation type="submission" date="2020-08" db="EMBL/GenBank/DDBJ databases">
        <title>Genome public.</title>
        <authorList>
            <person name="Liu C."/>
            <person name="Sun Q."/>
        </authorList>
    </citation>
    <scope>NUCLEOTIDE SEQUENCE [LARGE SCALE GENOMIC DNA]</scope>
    <source>
        <strain evidence="10 11">NSJ-26</strain>
    </source>
</reference>
<keyword evidence="7 8" id="KW-0501">Molybdenum cofactor biosynthesis</keyword>
<evidence type="ECO:0000256" key="7">
    <source>
        <dbReference type="ARBA" id="ARBA00023150"/>
    </source>
</evidence>
<comment type="function">
    <text evidence="8">Transfers a GMP moiety from GTP to Mo-molybdopterin (Mo-MPT) cofactor (Moco or molybdenum cofactor) to form Mo-molybdopterin guanine dinucleotide (Mo-MGD) cofactor.</text>
</comment>
<evidence type="ECO:0000256" key="1">
    <source>
        <dbReference type="ARBA" id="ARBA00022490"/>
    </source>
</evidence>
<accession>A0A926F0R4</accession>
<keyword evidence="6 8" id="KW-0342">GTP-binding</keyword>
<proteinExistence type="inferred from homology"/>
<protein>
    <recommendedName>
        <fullName evidence="8">Probable molybdenum cofactor guanylyltransferase</fullName>
        <shortName evidence="8">MoCo guanylyltransferase</shortName>
        <ecNumber evidence="8">2.7.7.77</ecNumber>
    </recommendedName>
    <alternativeName>
        <fullName evidence="8">GTP:molybdopterin guanylyltransferase</fullName>
    </alternativeName>
    <alternativeName>
        <fullName evidence="8">Mo-MPT guanylyltransferase</fullName>
    </alternativeName>
    <alternativeName>
        <fullName evidence="8">Molybdopterin guanylyltransferase</fullName>
    </alternativeName>
    <alternativeName>
        <fullName evidence="8">Molybdopterin-guanine dinucleotide synthase</fullName>
        <shortName evidence="8">MGD synthase</shortName>
    </alternativeName>
</protein>
<feature type="domain" description="MobA-like NTP transferase" evidence="9">
    <location>
        <begin position="7"/>
        <end position="150"/>
    </location>
</feature>
<dbReference type="Proteomes" id="UP000601522">
    <property type="component" value="Unassembled WGS sequence"/>
</dbReference>
<feature type="binding site" evidence="8">
    <location>
        <begin position="10"/>
        <end position="12"/>
    </location>
    <ligand>
        <name>GTP</name>
        <dbReference type="ChEBI" id="CHEBI:37565"/>
    </ligand>
</feature>
<evidence type="ECO:0000256" key="4">
    <source>
        <dbReference type="ARBA" id="ARBA00022741"/>
    </source>
</evidence>
<evidence type="ECO:0000256" key="2">
    <source>
        <dbReference type="ARBA" id="ARBA00022679"/>
    </source>
</evidence>
<dbReference type="EMBL" id="JACRTK010000003">
    <property type="protein sequence ID" value="MBC8590987.1"/>
    <property type="molecule type" value="Genomic_DNA"/>
</dbReference>
<evidence type="ECO:0000313" key="11">
    <source>
        <dbReference type="Proteomes" id="UP000601522"/>
    </source>
</evidence>
<sequence>MKEFGTAIILAGGKSSRMGFDKQFLKIEERRLIDSIINKLKQEFQEIIIVTNKPEHYIGLGHKITKDILKDKGPLGGIHAGLSISSSKYALVVACDMPNVNIEYIKHMKEHMGEQGCYTKIGELVEPFCSFYSKDIIKDIERYLETGRRSTCRLVERLHMNYIEESKAREFSPNWDMFLNLNTKEDLNNYLEQIAKEGCI</sequence>
<dbReference type="PANTHER" id="PTHR19136">
    <property type="entry name" value="MOLYBDENUM COFACTOR GUANYLYLTRANSFERASE"/>
    <property type="match status" value="1"/>
</dbReference>
<evidence type="ECO:0000259" key="9">
    <source>
        <dbReference type="Pfam" id="PF12804"/>
    </source>
</evidence>
<feature type="binding site" evidence="8">
    <location>
        <position position="67"/>
    </location>
    <ligand>
        <name>GTP</name>
        <dbReference type="ChEBI" id="CHEBI:37565"/>
    </ligand>
</feature>
<dbReference type="GO" id="GO:0005525">
    <property type="term" value="F:GTP binding"/>
    <property type="evidence" value="ECO:0007669"/>
    <property type="project" value="UniProtKB-UniRule"/>
</dbReference>
<keyword evidence="11" id="KW-1185">Reference proteome</keyword>
<dbReference type="RefSeq" id="WP_249323825.1">
    <property type="nucleotide sequence ID" value="NZ_JACRTK010000003.1"/>
</dbReference>
<comment type="similarity">
    <text evidence="8">Belongs to the MobA family.</text>
</comment>
<dbReference type="CDD" id="cd02503">
    <property type="entry name" value="MobA"/>
    <property type="match status" value="1"/>
</dbReference>
<organism evidence="10 11">
    <name type="scientific">Wansuia hejianensis</name>
    <dbReference type="NCBI Taxonomy" id="2763667"/>
    <lineage>
        <taxon>Bacteria</taxon>
        <taxon>Bacillati</taxon>
        <taxon>Bacillota</taxon>
        <taxon>Clostridia</taxon>
        <taxon>Lachnospirales</taxon>
        <taxon>Lachnospiraceae</taxon>
        <taxon>Wansuia</taxon>
    </lineage>
</organism>
<evidence type="ECO:0000256" key="3">
    <source>
        <dbReference type="ARBA" id="ARBA00022723"/>
    </source>
</evidence>
<feature type="binding site" evidence="8">
    <location>
        <position position="22"/>
    </location>
    <ligand>
        <name>GTP</name>
        <dbReference type="ChEBI" id="CHEBI:37565"/>
    </ligand>
</feature>
<dbReference type="GO" id="GO:0006777">
    <property type="term" value="P:Mo-molybdopterin cofactor biosynthetic process"/>
    <property type="evidence" value="ECO:0007669"/>
    <property type="project" value="UniProtKB-KW"/>
</dbReference>
<keyword evidence="10" id="KW-0548">Nucleotidyltransferase</keyword>
<dbReference type="EC" id="2.7.7.77" evidence="8"/>
<comment type="catalytic activity">
    <reaction evidence="8">
        <text>Mo-molybdopterin + GTP + H(+) = Mo-molybdopterin guanine dinucleotide + diphosphate</text>
        <dbReference type="Rhea" id="RHEA:34243"/>
        <dbReference type="ChEBI" id="CHEBI:15378"/>
        <dbReference type="ChEBI" id="CHEBI:33019"/>
        <dbReference type="ChEBI" id="CHEBI:37565"/>
        <dbReference type="ChEBI" id="CHEBI:71302"/>
        <dbReference type="ChEBI" id="CHEBI:71310"/>
        <dbReference type="EC" id="2.7.7.77"/>
    </reaction>
</comment>
<dbReference type="GO" id="GO:0005737">
    <property type="term" value="C:cytoplasm"/>
    <property type="evidence" value="ECO:0007669"/>
    <property type="project" value="UniProtKB-SubCell"/>
</dbReference>
<evidence type="ECO:0000256" key="6">
    <source>
        <dbReference type="ARBA" id="ARBA00023134"/>
    </source>
</evidence>
<feature type="binding site" evidence="8">
    <location>
        <position position="96"/>
    </location>
    <ligand>
        <name>GTP</name>
        <dbReference type="ChEBI" id="CHEBI:37565"/>
    </ligand>
</feature>
<dbReference type="PANTHER" id="PTHR19136:SF81">
    <property type="entry name" value="MOLYBDENUM COFACTOR GUANYLYLTRANSFERASE"/>
    <property type="match status" value="1"/>
</dbReference>
<dbReference type="InterPro" id="IPR029044">
    <property type="entry name" value="Nucleotide-diphossugar_trans"/>
</dbReference>
<dbReference type="InterPro" id="IPR013482">
    <property type="entry name" value="Molybde_CF_guanTrfase"/>
</dbReference>
<feature type="binding site" evidence="8">
    <location>
        <position position="96"/>
    </location>
    <ligand>
        <name>Mg(2+)</name>
        <dbReference type="ChEBI" id="CHEBI:18420"/>
    </ligand>
</feature>
<dbReference type="InterPro" id="IPR025877">
    <property type="entry name" value="MobA-like_NTP_Trfase"/>
</dbReference>
<name>A0A926F0R4_9FIRM</name>